<evidence type="ECO:0000256" key="1">
    <source>
        <dbReference type="ARBA" id="ARBA00022676"/>
    </source>
</evidence>
<dbReference type="Gene3D" id="3.90.550.10">
    <property type="entry name" value="Spore Coat Polysaccharide Biosynthesis Protein SpsA, Chain A"/>
    <property type="match status" value="1"/>
</dbReference>
<protein>
    <submittedName>
        <fullName evidence="4">Putative glycosyltransferase, EpsJ-like</fullName>
        <ecNumber evidence="4">2.4.-.-</ecNumber>
    </submittedName>
</protein>
<dbReference type="PANTHER" id="PTHR22916">
    <property type="entry name" value="GLYCOSYLTRANSFERASE"/>
    <property type="match status" value="1"/>
</dbReference>
<proteinExistence type="predicted"/>
<evidence type="ECO:0000313" key="4">
    <source>
        <dbReference type="EMBL" id="KWR52268.1"/>
    </source>
</evidence>
<dbReference type="InterPro" id="IPR029044">
    <property type="entry name" value="Nucleotide-diphossugar_trans"/>
</dbReference>
<evidence type="ECO:0000259" key="3">
    <source>
        <dbReference type="Pfam" id="PF00535"/>
    </source>
</evidence>
<keyword evidence="1 4" id="KW-0328">Glycosyltransferase</keyword>
<keyword evidence="5" id="KW-1185">Reference proteome</keyword>
<reference evidence="4 5" key="1">
    <citation type="journal article" date="2016" name="BMC Genomics">
        <title>Type VI secretion systems of human gut Bacteroidales segregate into three genetic architectures, two of which are contained on mobile genetic elements.</title>
        <authorList>
            <person name="Coyne M.J."/>
            <person name="Roelofs K.G."/>
            <person name="Comstock L.E."/>
        </authorList>
    </citation>
    <scope>NUCLEOTIDE SEQUENCE [LARGE SCALE GENOMIC DNA]</scope>
    <source>
        <strain evidence="4 5">CL09T03C01</strain>
    </source>
</reference>
<dbReference type="EC" id="2.4.-.-" evidence="4"/>
<dbReference type="RefSeq" id="WP_060386558.1">
    <property type="nucleotide sequence ID" value="NZ_LRGC01000022.1"/>
</dbReference>
<evidence type="ECO:0000313" key="5">
    <source>
        <dbReference type="Proteomes" id="UP000056419"/>
    </source>
</evidence>
<evidence type="ECO:0000256" key="2">
    <source>
        <dbReference type="ARBA" id="ARBA00022679"/>
    </source>
</evidence>
<organism evidence="4 5">
    <name type="scientific">Bacteroides stercoris</name>
    <dbReference type="NCBI Taxonomy" id="46506"/>
    <lineage>
        <taxon>Bacteria</taxon>
        <taxon>Pseudomonadati</taxon>
        <taxon>Bacteroidota</taxon>
        <taxon>Bacteroidia</taxon>
        <taxon>Bacteroidales</taxon>
        <taxon>Bacteroidaceae</taxon>
        <taxon>Bacteroides</taxon>
    </lineage>
</organism>
<dbReference type="GO" id="GO:0016758">
    <property type="term" value="F:hexosyltransferase activity"/>
    <property type="evidence" value="ECO:0007669"/>
    <property type="project" value="UniProtKB-ARBA"/>
</dbReference>
<name>A0A108T310_BACSE</name>
<dbReference type="PANTHER" id="PTHR22916:SF51">
    <property type="entry name" value="GLYCOSYLTRANSFERASE EPSH-RELATED"/>
    <property type="match status" value="1"/>
</dbReference>
<accession>A0A108T310</accession>
<gene>
    <name evidence="4" type="primary">epsJ_4</name>
    <name evidence="4" type="ORF">AA415_02985</name>
</gene>
<dbReference type="Proteomes" id="UP000056419">
    <property type="component" value="Unassembled WGS sequence"/>
</dbReference>
<dbReference type="InterPro" id="IPR001173">
    <property type="entry name" value="Glyco_trans_2-like"/>
</dbReference>
<feature type="domain" description="Glycosyltransferase 2-like" evidence="3">
    <location>
        <begin position="8"/>
        <end position="150"/>
    </location>
</feature>
<dbReference type="AlphaFoldDB" id="A0A108T310"/>
<dbReference type="SUPFAM" id="SSF53448">
    <property type="entry name" value="Nucleotide-diphospho-sugar transferases"/>
    <property type="match status" value="1"/>
</dbReference>
<dbReference type="STRING" id="46506.AA415_02985"/>
<dbReference type="Pfam" id="PF00535">
    <property type="entry name" value="Glycos_transf_2"/>
    <property type="match status" value="1"/>
</dbReference>
<dbReference type="EMBL" id="LRGC01000022">
    <property type="protein sequence ID" value="KWR52268.1"/>
    <property type="molecule type" value="Genomic_DNA"/>
</dbReference>
<keyword evidence="2 4" id="KW-0808">Transferase</keyword>
<comment type="caution">
    <text evidence="4">The sequence shown here is derived from an EMBL/GenBank/DDBJ whole genome shotgun (WGS) entry which is preliminary data.</text>
</comment>
<sequence>MMEQCVISVIIPVYKAEKYLSRCIASLLAQSFTAFELLLIDDGSPDNSGKICHDWAERDCRIRVLHQTNAGVSAARNKGLDEAKGAYIVFVDSDDYVGTDYLKHLYEERPLNLDSIVVQGFTVVSEQADRQYTTSFIPSVYTGREVRELFLNDEMRDMRGPVAKLFSRVLIERLGLRFPVEISFGEDTIFNFQYLFHCRQVVVGSHVDYVYCDVPGSLTKRLNDFASEYATFKLYKSITVRLAGKLDLNVADMRTAFSFVVLFFQRALIADYRSAGKVPFSLRTQHLRRLAAEQRSFMKEFYHPGYKADKWGRQFLLHGFCFCYNLYMSVLCSCRFRYVFGYPEKA</sequence>
<dbReference type="CDD" id="cd00761">
    <property type="entry name" value="Glyco_tranf_GTA_type"/>
    <property type="match status" value="1"/>
</dbReference>
<dbReference type="PATRIC" id="fig|46506.5.peg.3218"/>